<dbReference type="RefSeq" id="WP_166247340.1">
    <property type="nucleotide sequence ID" value="NZ_CP049616.1"/>
</dbReference>
<evidence type="ECO:0000313" key="2">
    <source>
        <dbReference type="Proteomes" id="UP000502928"/>
    </source>
</evidence>
<protein>
    <recommendedName>
        <fullName evidence="3">GIY-YIG domain-containing protein</fullName>
    </recommendedName>
</protein>
<evidence type="ECO:0008006" key="3">
    <source>
        <dbReference type="Google" id="ProtNLM"/>
    </source>
</evidence>
<gene>
    <name evidence="1" type="ORF">GVT53_02915</name>
</gene>
<dbReference type="Proteomes" id="UP000502928">
    <property type="component" value="Chromosome"/>
</dbReference>
<reference evidence="1 2" key="1">
    <citation type="submission" date="2020-02" db="EMBL/GenBank/DDBJ databases">
        <title>Complete genome of Muricauda sp. 501str8.</title>
        <authorList>
            <person name="Dong B."/>
            <person name="Zhu S."/>
            <person name="Yang J."/>
            <person name="Chen J."/>
        </authorList>
    </citation>
    <scope>NUCLEOTIDE SEQUENCE [LARGE SCALE GENOMIC DNA]</scope>
    <source>
        <strain evidence="1 2">501str8</strain>
    </source>
</reference>
<accession>A0A6G7IYI8</accession>
<keyword evidence="2" id="KW-1185">Reference proteome</keyword>
<dbReference type="EMBL" id="CP049616">
    <property type="protein sequence ID" value="QII43671.1"/>
    <property type="molecule type" value="Genomic_DNA"/>
</dbReference>
<evidence type="ECO:0000313" key="1">
    <source>
        <dbReference type="EMBL" id="QII43671.1"/>
    </source>
</evidence>
<name>A0A6G7IYI8_9FLAO</name>
<sequence length="140" mass="16184">MKTRSANYRLSDSRLWQRINRDFGDGGGIYELYCMLPKTEIVAVKQMHKTDAMGTLYIGRAQKFCDEVIELKKAMAPDDSSLNHEGGVRYMDSETLQEKYPYEHLYVELHGTDKSVEMESEKLKSYVKEFGELPPLNMMS</sequence>
<dbReference type="AlphaFoldDB" id="A0A6G7IYI8"/>
<dbReference type="KEGG" id="mut:GVT53_02915"/>
<organism evidence="1 2">
    <name type="scientific">Flagellimonas oceani</name>
    <dbReference type="NCBI Taxonomy" id="2698672"/>
    <lineage>
        <taxon>Bacteria</taxon>
        <taxon>Pseudomonadati</taxon>
        <taxon>Bacteroidota</taxon>
        <taxon>Flavobacteriia</taxon>
        <taxon>Flavobacteriales</taxon>
        <taxon>Flavobacteriaceae</taxon>
        <taxon>Flagellimonas</taxon>
    </lineage>
</organism>
<proteinExistence type="predicted"/>